<keyword evidence="13" id="KW-0175">Coiled coil</keyword>
<dbReference type="PIRSF" id="PIRSF006318">
    <property type="entry name" value="YhcB"/>
    <property type="match status" value="1"/>
</dbReference>
<protein>
    <recommendedName>
        <fullName evidence="11">Z-ring associated protein G</fullName>
    </recommendedName>
    <alternativeName>
        <fullName evidence="12">Cell division protein ZapG</fullName>
    </alternativeName>
</protein>
<comment type="subcellular location">
    <subcellularLocation>
        <location evidence="1">Cell inner membrane</location>
        <topology evidence="1">Single-pass membrane protein</topology>
    </subcellularLocation>
</comment>
<dbReference type="InterPro" id="IPR009386">
    <property type="entry name" value="ZapG-like"/>
</dbReference>
<evidence type="ECO:0000256" key="4">
    <source>
        <dbReference type="ARBA" id="ARBA00022618"/>
    </source>
</evidence>
<dbReference type="Proteomes" id="UP000199588">
    <property type="component" value="Unassembled WGS sequence"/>
</dbReference>
<keyword evidence="8 15" id="KW-0472">Membrane</keyword>
<evidence type="ECO:0000256" key="13">
    <source>
        <dbReference type="SAM" id="Coils"/>
    </source>
</evidence>
<dbReference type="Pfam" id="PF06295">
    <property type="entry name" value="ZapG-like"/>
    <property type="match status" value="1"/>
</dbReference>
<evidence type="ECO:0000256" key="3">
    <source>
        <dbReference type="ARBA" id="ARBA00022519"/>
    </source>
</evidence>
<keyword evidence="17" id="KW-1185">Reference proteome</keyword>
<evidence type="ECO:0000256" key="1">
    <source>
        <dbReference type="ARBA" id="ARBA00004377"/>
    </source>
</evidence>
<comment type="caution">
    <text evidence="16">The sequence shown here is derived from an EMBL/GenBank/DDBJ whole genome shotgun (WGS) entry which is preliminary data.</text>
</comment>
<dbReference type="PANTHER" id="PTHR39579:SF1">
    <property type="entry name" value="INNER MEMBRANE PROTEIN YHCB"/>
    <property type="match status" value="1"/>
</dbReference>
<evidence type="ECO:0000313" key="16">
    <source>
        <dbReference type="EMBL" id="SCX77205.1"/>
    </source>
</evidence>
<evidence type="ECO:0000256" key="12">
    <source>
        <dbReference type="ARBA" id="ARBA00035727"/>
    </source>
</evidence>
<evidence type="ECO:0000256" key="6">
    <source>
        <dbReference type="ARBA" id="ARBA00022960"/>
    </source>
</evidence>
<dbReference type="RefSeq" id="WP_090653874.1">
    <property type="nucleotide sequence ID" value="NZ_CP015031.1"/>
</dbReference>
<keyword evidence="9" id="KW-0131">Cell cycle</keyword>
<accession>A0A1G5AH71</accession>
<evidence type="ECO:0000256" key="7">
    <source>
        <dbReference type="ARBA" id="ARBA00022989"/>
    </source>
</evidence>
<evidence type="ECO:0000256" key="8">
    <source>
        <dbReference type="ARBA" id="ARBA00023136"/>
    </source>
</evidence>
<comment type="similarity">
    <text evidence="10">Belongs to the ZapG family.</text>
</comment>
<evidence type="ECO:0000256" key="9">
    <source>
        <dbReference type="ARBA" id="ARBA00023306"/>
    </source>
</evidence>
<evidence type="ECO:0000256" key="5">
    <source>
        <dbReference type="ARBA" id="ARBA00022692"/>
    </source>
</evidence>
<gene>
    <name evidence="16" type="ORF">SAMN02910354_00285</name>
</gene>
<dbReference type="EMBL" id="FMUQ01000002">
    <property type="protein sequence ID" value="SCX77205.1"/>
    <property type="molecule type" value="Genomic_DNA"/>
</dbReference>
<reference evidence="16 17" key="1">
    <citation type="submission" date="2016-10" db="EMBL/GenBank/DDBJ databases">
        <authorList>
            <person name="Varghese N."/>
            <person name="Submissions S."/>
        </authorList>
    </citation>
    <scope>NUCLEOTIDE SEQUENCE [LARGE SCALE GENOMIC DNA]</scope>
    <source>
        <strain evidence="16 17">DSM 22022</strain>
    </source>
</reference>
<feature type="region of interest" description="Disordered" evidence="14">
    <location>
        <begin position="105"/>
        <end position="140"/>
    </location>
</feature>
<evidence type="ECO:0000313" key="17">
    <source>
        <dbReference type="Proteomes" id="UP000199588"/>
    </source>
</evidence>
<evidence type="ECO:0000256" key="15">
    <source>
        <dbReference type="SAM" id="Phobius"/>
    </source>
</evidence>
<keyword evidence="6" id="KW-0133">Cell shape</keyword>
<keyword evidence="7 15" id="KW-1133">Transmembrane helix</keyword>
<dbReference type="PANTHER" id="PTHR39579">
    <property type="entry name" value="INNER MEMBRANE PROTEIN YHCB"/>
    <property type="match status" value="1"/>
</dbReference>
<evidence type="ECO:0000256" key="2">
    <source>
        <dbReference type="ARBA" id="ARBA00022475"/>
    </source>
</evidence>
<sequence>MQSEMLLPAIGGFIAGVILTYLVLRLTKGSIKNQAKTENALQQAKAELAEQKKQLERHFAESASLLKTLSEDYQKLYRHLAASSTTLLPEFKELFNGSTVNQDKPRIEPTISDLKTITEENEDQPRDYSEGASGILSVER</sequence>
<keyword evidence="3" id="KW-0997">Cell inner membrane</keyword>
<evidence type="ECO:0000256" key="10">
    <source>
        <dbReference type="ARBA" id="ARBA00035657"/>
    </source>
</evidence>
<keyword evidence="4" id="KW-0132">Cell division</keyword>
<keyword evidence="2" id="KW-1003">Cell membrane</keyword>
<feature type="coiled-coil region" evidence="13">
    <location>
        <begin position="31"/>
        <end position="61"/>
    </location>
</feature>
<evidence type="ECO:0000256" key="11">
    <source>
        <dbReference type="ARBA" id="ARBA00035703"/>
    </source>
</evidence>
<organism evidence="16 17">
    <name type="scientific">Basfia succiniciproducens</name>
    <dbReference type="NCBI Taxonomy" id="653940"/>
    <lineage>
        <taxon>Bacteria</taxon>
        <taxon>Pseudomonadati</taxon>
        <taxon>Pseudomonadota</taxon>
        <taxon>Gammaproteobacteria</taxon>
        <taxon>Pasteurellales</taxon>
        <taxon>Pasteurellaceae</taxon>
        <taxon>Basfia</taxon>
    </lineage>
</organism>
<feature type="transmembrane region" description="Helical" evidence="15">
    <location>
        <begin position="6"/>
        <end position="24"/>
    </location>
</feature>
<evidence type="ECO:0000256" key="14">
    <source>
        <dbReference type="SAM" id="MobiDB-lite"/>
    </source>
</evidence>
<keyword evidence="5 15" id="KW-0812">Transmembrane</keyword>
<proteinExistence type="inferred from homology"/>
<name>A0A1G5AH71_9PAST</name>